<reference evidence="2" key="1">
    <citation type="submission" date="2023-05" db="EMBL/GenBank/DDBJ databases">
        <authorList>
            <person name="Huff M."/>
        </authorList>
    </citation>
    <scope>NUCLEOTIDE SEQUENCE</scope>
</reference>
<gene>
    <name evidence="2" type="ORF">FPE_LOCUS4075</name>
</gene>
<dbReference type="AlphaFoldDB" id="A0AAD1YVB4"/>
<keyword evidence="3" id="KW-1185">Reference proteome</keyword>
<dbReference type="EMBL" id="OU503037">
    <property type="protein sequence ID" value="CAI9756645.1"/>
    <property type="molecule type" value="Genomic_DNA"/>
</dbReference>
<name>A0AAD1YVB4_9LAMI</name>
<dbReference type="NCBIfam" id="TIGR01615">
    <property type="entry name" value="A_thal_3542"/>
    <property type="match status" value="1"/>
</dbReference>
<dbReference type="Pfam" id="PF04720">
    <property type="entry name" value="PDDEXK_6"/>
    <property type="match status" value="1"/>
</dbReference>
<protein>
    <recommendedName>
        <fullName evidence="4">DUF506 family protein</fullName>
    </recommendedName>
</protein>
<evidence type="ECO:0000256" key="1">
    <source>
        <dbReference type="SAM" id="MobiDB-lite"/>
    </source>
</evidence>
<evidence type="ECO:0000313" key="2">
    <source>
        <dbReference type="EMBL" id="CAI9756645.1"/>
    </source>
</evidence>
<dbReference type="Proteomes" id="UP000834106">
    <property type="component" value="Chromosome 2"/>
</dbReference>
<dbReference type="InterPro" id="IPR006502">
    <property type="entry name" value="PDDEXK-like"/>
</dbReference>
<dbReference type="PANTHER" id="PTHR31579:SF42">
    <property type="entry name" value="DUF506 FAMILY PROTEIN (DUF506)"/>
    <property type="match status" value="1"/>
</dbReference>
<evidence type="ECO:0008006" key="4">
    <source>
        <dbReference type="Google" id="ProtNLM"/>
    </source>
</evidence>
<dbReference type="PANTHER" id="PTHR31579">
    <property type="entry name" value="OS03G0796600 PROTEIN"/>
    <property type="match status" value="1"/>
</dbReference>
<organism evidence="2 3">
    <name type="scientific">Fraxinus pennsylvanica</name>
    <dbReference type="NCBI Taxonomy" id="56036"/>
    <lineage>
        <taxon>Eukaryota</taxon>
        <taxon>Viridiplantae</taxon>
        <taxon>Streptophyta</taxon>
        <taxon>Embryophyta</taxon>
        <taxon>Tracheophyta</taxon>
        <taxon>Spermatophyta</taxon>
        <taxon>Magnoliopsida</taxon>
        <taxon>eudicotyledons</taxon>
        <taxon>Gunneridae</taxon>
        <taxon>Pentapetalae</taxon>
        <taxon>asterids</taxon>
        <taxon>lamiids</taxon>
        <taxon>Lamiales</taxon>
        <taxon>Oleaceae</taxon>
        <taxon>Oleeae</taxon>
        <taxon>Fraxinus</taxon>
    </lineage>
</organism>
<accession>A0AAD1YVB4</accession>
<sequence>MVKIPVRFKRVAAVFNEGARIRTCDESSGSEHSADLSDLVNSFIEREIRERRESEEDIQEREDNEIELESNSHNSELKDSLKKLLGCETDDVKRRIHAEVEMAYKEIGDYSSSELKRRLMSRLRDRGFNAGLCKSKWEKNGDCISGDYEYIDVNVGGTRYIIEVLLAEEFRIARQTDFYTSLLHLFRPVFVGQVDELKQIVRLMCSAMKKSMKRVEIHVPPWRRFAYMQAKWLGSYKRTTNEIPVRNGSNFGEALPDKRSVGFVPVPEISFCCRENFARRDGARIGNLAAALKDSGVLL</sequence>
<evidence type="ECO:0000313" key="3">
    <source>
        <dbReference type="Proteomes" id="UP000834106"/>
    </source>
</evidence>
<feature type="compositionally biased region" description="Acidic residues" evidence="1">
    <location>
        <begin position="55"/>
        <end position="68"/>
    </location>
</feature>
<feature type="region of interest" description="Disordered" evidence="1">
    <location>
        <begin position="51"/>
        <end position="74"/>
    </location>
</feature>
<proteinExistence type="predicted"/>